<evidence type="ECO:0000256" key="1">
    <source>
        <dbReference type="SAM" id="MobiDB-lite"/>
    </source>
</evidence>
<dbReference type="PANTHER" id="PTHR21505:SF8">
    <property type="entry name" value="DPT-YFP REPRESSOR BY OVEREXPRESSION, ISOFORM D-RELATED"/>
    <property type="match status" value="1"/>
</dbReference>
<proteinExistence type="predicted"/>
<evidence type="ECO:0000259" key="2">
    <source>
        <dbReference type="PROSITE" id="PS51029"/>
    </source>
</evidence>
<dbReference type="SMART" id="SM00595">
    <property type="entry name" value="MADF"/>
    <property type="match status" value="1"/>
</dbReference>
<dbReference type="Proteomes" id="UP000663880">
    <property type="component" value="Unassembled WGS sequence"/>
</dbReference>
<sequence>MLISSTQACFNRALATYKHFRSRSKRADFAPKISRWGDEKTLKFVILYRNNECLWNPRSPQYKNNVSRNNAYQDLISNMDDPTLTLKTIKTKIKNLRSAYHTELKKIESSKRSGSGTATVYNPSATWFHELHAFLRDSGEYREPISMEVIQNAEDTSQDSQPDVSYPNSSTPQSVTLSSPSPSATVDNRPQSRSSNSSSTRSRKRRLQEEPISYALDRLENISAAINANNNEYDEFHYFAQNVAAQLRTLPLYEALDIQNEIQLILTAARRRHHYQNTQTITFIPPTGNTQTMISTPPTIDTNKFTYVLVINSLM</sequence>
<dbReference type="Pfam" id="PF10545">
    <property type="entry name" value="MADF_DNA_bdg"/>
    <property type="match status" value="1"/>
</dbReference>
<protein>
    <recommendedName>
        <fullName evidence="2">MADF domain-containing protein</fullName>
    </recommendedName>
</protein>
<dbReference type="OrthoDB" id="6629625at2759"/>
<reference evidence="3" key="1">
    <citation type="submission" date="2021-02" db="EMBL/GenBank/DDBJ databases">
        <authorList>
            <person name="Steward A R."/>
        </authorList>
    </citation>
    <scope>NUCLEOTIDE SEQUENCE</scope>
</reference>
<accession>A0A821LYK7</accession>
<evidence type="ECO:0000313" key="4">
    <source>
        <dbReference type="Proteomes" id="UP000663880"/>
    </source>
</evidence>
<comment type="caution">
    <text evidence="3">The sequence shown here is derived from an EMBL/GenBank/DDBJ whole genome shotgun (WGS) entry which is preliminary data.</text>
</comment>
<dbReference type="PROSITE" id="PS51029">
    <property type="entry name" value="MADF"/>
    <property type="match status" value="1"/>
</dbReference>
<name>A0A821LYK7_9NEOP</name>
<organism evidence="3 4">
    <name type="scientific">Pieris macdunnoughi</name>
    <dbReference type="NCBI Taxonomy" id="345717"/>
    <lineage>
        <taxon>Eukaryota</taxon>
        <taxon>Metazoa</taxon>
        <taxon>Ecdysozoa</taxon>
        <taxon>Arthropoda</taxon>
        <taxon>Hexapoda</taxon>
        <taxon>Insecta</taxon>
        <taxon>Pterygota</taxon>
        <taxon>Neoptera</taxon>
        <taxon>Endopterygota</taxon>
        <taxon>Lepidoptera</taxon>
        <taxon>Glossata</taxon>
        <taxon>Ditrysia</taxon>
        <taxon>Papilionoidea</taxon>
        <taxon>Pieridae</taxon>
        <taxon>Pierinae</taxon>
        <taxon>Pieris</taxon>
    </lineage>
</organism>
<dbReference type="EMBL" id="CAJOBZ010000002">
    <property type="protein sequence ID" value="CAF4758624.1"/>
    <property type="molecule type" value="Genomic_DNA"/>
</dbReference>
<dbReference type="PANTHER" id="PTHR21505">
    <property type="entry name" value="MADF DOMAIN-CONTAINING PROTEIN-RELATED"/>
    <property type="match status" value="1"/>
</dbReference>
<dbReference type="AlphaFoldDB" id="A0A821LYK7"/>
<keyword evidence="4" id="KW-1185">Reference proteome</keyword>
<gene>
    <name evidence="3" type="ORF">PMACD_LOCUS1174</name>
</gene>
<feature type="domain" description="MADF" evidence="2">
    <location>
        <begin position="43"/>
        <end position="140"/>
    </location>
</feature>
<evidence type="ECO:0000313" key="3">
    <source>
        <dbReference type="EMBL" id="CAF4758624.1"/>
    </source>
</evidence>
<feature type="region of interest" description="Disordered" evidence="1">
    <location>
        <begin position="154"/>
        <end position="209"/>
    </location>
</feature>
<dbReference type="InterPro" id="IPR006578">
    <property type="entry name" value="MADF-dom"/>
</dbReference>
<feature type="compositionally biased region" description="Polar residues" evidence="1">
    <location>
        <begin position="154"/>
        <end position="191"/>
    </location>
</feature>